<dbReference type="AlphaFoldDB" id="A0A8H6Y765"/>
<comment type="caution">
    <text evidence="1">The sequence shown here is derived from an EMBL/GenBank/DDBJ whole genome shotgun (WGS) entry which is preliminary data.</text>
</comment>
<evidence type="ECO:0000313" key="2">
    <source>
        <dbReference type="Proteomes" id="UP000620124"/>
    </source>
</evidence>
<name>A0A8H6Y765_9AGAR</name>
<dbReference type="OrthoDB" id="3046685at2759"/>
<proteinExistence type="predicted"/>
<dbReference type="Proteomes" id="UP000620124">
    <property type="component" value="Unassembled WGS sequence"/>
</dbReference>
<protein>
    <submittedName>
        <fullName evidence="1">Uncharacterized protein</fullName>
    </submittedName>
</protein>
<evidence type="ECO:0000313" key="1">
    <source>
        <dbReference type="EMBL" id="KAF7354488.1"/>
    </source>
</evidence>
<gene>
    <name evidence="1" type="ORF">MVEN_01138100</name>
</gene>
<organism evidence="1 2">
    <name type="scientific">Mycena venus</name>
    <dbReference type="NCBI Taxonomy" id="2733690"/>
    <lineage>
        <taxon>Eukaryota</taxon>
        <taxon>Fungi</taxon>
        <taxon>Dikarya</taxon>
        <taxon>Basidiomycota</taxon>
        <taxon>Agaricomycotina</taxon>
        <taxon>Agaricomycetes</taxon>
        <taxon>Agaricomycetidae</taxon>
        <taxon>Agaricales</taxon>
        <taxon>Marasmiineae</taxon>
        <taxon>Mycenaceae</taxon>
        <taxon>Mycena</taxon>
    </lineage>
</organism>
<keyword evidence="2" id="KW-1185">Reference proteome</keyword>
<dbReference type="EMBL" id="JACAZI010000008">
    <property type="protein sequence ID" value="KAF7354488.1"/>
    <property type="molecule type" value="Genomic_DNA"/>
</dbReference>
<sequence>MFPSTFFNSDEALDHSESSSFDWPTGSVHREVVKGEEDHKWKHNKWAWRSSGTLQHEGHAAEQRMCLGVFRCEGCGRLTRPRTQAASRQKQLENGCTSRTCSLEAPLVHDQCEARSLHYKLERDEETILVWEHFGDHSTHERPPGGGLSKVQEDQIDLQVIRKQDANVHQLRTGDTGPGSVPLADIAPGLANPRAARYAVGKSQARLGITASSLKGGLATISAIGDLQKRLPTPFIRASSLSGPVFINLQTPFMDEIIKESVESWILDLADGPTAARHGFIIDGDLTFFQMGTLLATCAYSMTSNEWTPVLYSWINHQDTAHHRPHFAHIFKSVIKHAGSRFNRKMLLCVGLILPQMFEFQSHFGLGYGFFCGSTRRARRRICDAIIAITPGFSQLSPEAQAAERKHLVREAEEGELGCDTHFWRSADRIKKTHSVVPPNLTSTFENSLRELLSPSTTSDRFDEVIRTLKITFPAAKNWFAWWERGPIASMIFPAKSAVDPEVAAKVPSTSNPIEHQHSLLHHAVGKDQELVPGMEKIFLHVREMEKKYLAIKGGLTDLFDQFILRRRIY</sequence>
<accession>A0A8H6Y765</accession>
<reference evidence="1" key="1">
    <citation type="submission" date="2020-05" db="EMBL/GenBank/DDBJ databases">
        <title>Mycena genomes resolve the evolution of fungal bioluminescence.</title>
        <authorList>
            <person name="Tsai I.J."/>
        </authorList>
    </citation>
    <scope>NUCLEOTIDE SEQUENCE</scope>
    <source>
        <strain evidence="1">CCC161011</strain>
    </source>
</reference>